<organism evidence="5 6">
    <name type="scientific">Seminavis robusta</name>
    <dbReference type="NCBI Taxonomy" id="568900"/>
    <lineage>
        <taxon>Eukaryota</taxon>
        <taxon>Sar</taxon>
        <taxon>Stramenopiles</taxon>
        <taxon>Ochrophyta</taxon>
        <taxon>Bacillariophyta</taxon>
        <taxon>Bacillariophyceae</taxon>
        <taxon>Bacillariophycidae</taxon>
        <taxon>Naviculales</taxon>
        <taxon>Naviculaceae</taxon>
        <taxon>Seminavis</taxon>
    </lineage>
</organism>
<dbReference type="Gene3D" id="1.25.40.10">
    <property type="entry name" value="Tetratricopeptide repeat domain"/>
    <property type="match status" value="2"/>
</dbReference>
<dbReference type="SUPFAM" id="SSF48452">
    <property type="entry name" value="TPR-like"/>
    <property type="match status" value="2"/>
</dbReference>
<sequence length="1594" mass="173094">MSSSAPPKAIKGFVTGVIKDKLLESKFTSDNAETPILALFQMELVQRGVLMSLKDVDMEKWDPVKTIEAVRTSIGKSLLSSNDLPLPLLAASAVMAGRTAELCASLVDIGKPLALLAAKEAIQSALKRCKEVQDERFQVLLEMIAPNERLTQEDKATQQSTQLLDIAQGYFLRGASVQPDTPQMWKKAHEVILLQQQQQQQHQANQPQQEDHLVVSSPGEAAVVLSNMVRIASSKGNAKRAAELSLKAAESYLQLAKEEIIINNNKTTATTMKQDIDKAIAAFVTPYKPKVNKPLKQMQTNLATCQQHAKLLSPEETFGLQLLTVQLEMAQEDSKIEQDTQHQYQQAQNRATESSSSKPAPKGGGNKPSKQPKANTSSSKPPPSLESIREKTRQQVLMEGEGSDSNGVLRDTFLAATRQQQQLAAQVVREVLVRNQFRAKALALQKKTPTLQGWTDLSAYVIPFLKTWIHSDEADEIKKWISGMSQEEVSLVETLMTMVPCLQWMTCSSAFKDDDEEAIPHDSLPMVKLVLDVLVDRAVKAKKDYEAASNVLKTSTEPLDVKIRQVESARGAVQALMVLSSSSRRGATMTTSEWKAQSEEATRMAQRVEKYKAFSTEYGAAFWNLVLAWNGLLQSSSPWSFCTAPEARLIWKAAHLSFTNAKSEWGRPISKLEQCILDMAKADAESGVLSGGFASEATKVYRGMLEQAEESSTTTTSTTELSESFRTIVRAHCSIGLARIALYNEAEDSMVESPTEMAQKSLQQLTSVDLEKGSSSVSLLTGSAAVSAMLKSHLTTSRQLVADSLVRSGRIQEAKSFLQDAVRDAPKDADAAFSLGAFLLREALTADERNATEMNTAKVQLLQAAKLDSRKAGPFALLGVWYESQKDLKRALGCYSKALLMDPPNPVAGRGILRLTAWKSANAVVDAAIKTTSPVNGWAWRALGTHKVMVSGENDLGAVALLKALRCRDIDQPQIEAMSPFFRVSASIGGDSDHYLGKEKAETWSELAFCYRRIGRYTAAIRGYYSSIEAAREHVSGSVLCACAEAELSLGLAEEAAEKFQRALEIGDPSTRSIAAYGQGSALLSLAQREVHNGKAGAAYGSIRRAIEGFESTSNNFGCAQKLLGDLYSFGATLPPDVFGDASTETDIVNQIAFVSKGEAFYKAALDLFVGISEDSNEVRLLQAALLTDAGANILLQGQLTAFHEGRGLSSASNKSQNVSALYDRAGAEFRRAIDLFPDYGSAWCGLGCSLVFSDSLLAQHCFCRSLQLDSLSPDAYSNLGILYTVHKVFEASNGIIDALTQVADSPMMWINRALILELKASADIEKGQGQHAQEKISNAADAYRAALQVVKHPSAMLGIAMTCRASEGAKSEAPYQESYANLQQYKGKMGSSDASALLLADLADLESAGAADAGRLDNVKSHLETLEQLYGEHQITDGLDLEVIRTCLASDARAADEEKESEGSRPLDMTIARQIVHEPQRGDLWVVLSKQLLRDNGGSQDSLKAAQVAATRAVHILTHQLTFPSQQGGNAGIVCPSVLSDALALDYWLDTLIETKPEKHDDAEPTSKALELQKALVLCPQNAFAREAVLGKG</sequence>
<evidence type="ECO:0000313" key="5">
    <source>
        <dbReference type="EMBL" id="CAB9501462.1"/>
    </source>
</evidence>
<dbReference type="OrthoDB" id="421075at2759"/>
<feature type="region of interest" description="Disordered" evidence="4">
    <location>
        <begin position="333"/>
        <end position="389"/>
    </location>
</feature>
<comment type="caution">
    <text evidence="5">The sequence shown here is derived from an EMBL/GenBank/DDBJ whole genome shotgun (WGS) entry which is preliminary data.</text>
</comment>
<dbReference type="PANTHER" id="PTHR15704">
    <property type="entry name" value="SUPERKILLER 3 PROTEIN-RELATED"/>
    <property type="match status" value="1"/>
</dbReference>
<reference evidence="5" key="1">
    <citation type="submission" date="2020-06" db="EMBL/GenBank/DDBJ databases">
        <authorList>
            <consortium name="Plant Systems Biology data submission"/>
        </authorList>
    </citation>
    <scope>NUCLEOTIDE SEQUENCE</scope>
    <source>
        <strain evidence="5">D6</strain>
    </source>
</reference>
<dbReference type="InterPro" id="IPR039226">
    <property type="entry name" value="Ski3/TTC37"/>
</dbReference>
<feature type="compositionally biased region" description="Polar residues" evidence="4">
    <location>
        <begin position="341"/>
        <end position="353"/>
    </location>
</feature>
<dbReference type="InterPro" id="IPR011990">
    <property type="entry name" value="TPR-like_helical_dom_sf"/>
</dbReference>
<dbReference type="SMART" id="SM00028">
    <property type="entry name" value="TPR"/>
    <property type="match status" value="4"/>
</dbReference>
<evidence type="ECO:0000256" key="1">
    <source>
        <dbReference type="ARBA" id="ARBA00022737"/>
    </source>
</evidence>
<evidence type="ECO:0000256" key="4">
    <source>
        <dbReference type="SAM" id="MobiDB-lite"/>
    </source>
</evidence>
<dbReference type="EMBL" id="CAICTM010000108">
    <property type="protein sequence ID" value="CAB9501462.1"/>
    <property type="molecule type" value="Genomic_DNA"/>
</dbReference>
<protein>
    <submittedName>
        <fullName evidence="5">Tetratricopeptide repeat domain 37</fullName>
    </submittedName>
</protein>
<accession>A0A9N8H6D9</accession>
<dbReference type="InterPro" id="IPR019734">
    <property type="entry name" value="TPR_rpt"/>
</dbReference>
<gene>
    <name evidence="5" type="ORF">SEMRO_109_G054610.1</name>
</gene>
<evidence type="ECO:0000313" key="6">
    <source>
        <dbReference type="Proteomes" id="UP001153069"/>
    </source>
</evidence>
<feature type="repeat" description="TPR" evidence="3">
    <location>
        <begin position="872"/>
        <end position="905"/>
    </location>
</feature>
<evidence type="ECO:0000256" key="2">
    <source>
        <dbReference type="ARBA" id="ARBA00022803"/>
    </source>
</evidence>
<dbReference type="PROSITE" id="PS50005">
    <property type="entry name" value="TPR"/>
    <property type="match status" value="2"/>
</dbReference>
<dbReference type="Proteomes" id="UP001153069">
    <property type="component" value="Unassembled WGS sequence"/>
</dbReference>
<dbReference type="GO" id="GO:0055087">
    <property type="term" value="C:Ski complex"/>
    <property type="evidence" value="ECO:0007669"/>
    <property type="project" value="InterPro"/>
</dbReference>
<dbReference type="GO" id="GO:0006401">
    <property type="term" value="P:RNA catabolic process"/>
    <property type="evidence" value="ECO:0007669"/>
    <property type="project" value="InterPro"/>
</dbReference>
<feature type="repeat" description="TPR" evidence="3">
    <location>
        <begin position="1001"/>
        <end position="1034"/>
    </location>
</feature>
<evidence type="ECO:0000256" key="3">
    <source>
        <dbReference type="PROSITE-ProRule" id="PRU00339"/>
    </source>
</evidence>
<keyword evidence="2 3" id="KW-0802">TPR repeat</keyword>
<keyword evidence="1" id="KW-0677">Repeat</keyword>
<keyword evidence="6" id="KW-1185">Reference proteome</keyword>
<dbReference type="PANTHER" id="PTHR15704:SF7">
    <property type="entry name" value="SUPERKILLER COMPLEX PROTEIN 3"/>
    <property type="match status" value="1"/>
</dbReference>
<name>A0A9N8H6D9_9STRA</name>
<proteinExistence type="predicted"/>